<reference evidence="12" key="1">
    <citation type="submission" date="2017-05" db="EMBL/GenBank/DDBJ databases">
        <title>Improved OligoMM genomes.</title>
        <authorList>
            <person name="Garzetti D."/>
        </authorList>
    </citation>
    <scope>NUCLEOTIDE SEQUENCE [LARGE SCALE GENOMIC DNA]</scope>
    <source>
        <strain evidence="12">YL45</strain>
    </source>
</reference>
<keyword evidence="4" id="KW-0963">Cytoplasm</keyword>
<dbReference type="EMBL" id="NHMP01000001">
    <property type="protein sequence ID" value="OXE50948.1"/>
    <property type="molecule type" value="Genomic_DNA"/>
</dbReference>
<evidence type="ECO:0000256" key="1">
    <source>
        <dbReference type="ARBA" id="ARBA00004496"/>
    </source>
</evidence>
<dbReference type="GeneID" id="78363140"/>
<keyword evidence="11" id="KW-0808">Transferase</keyword>
<comment type="similarity">
    <text evidence="2">Belongs to the TsaE family.</text>
</comment>
<evidence type="ECO:0000256" key="2">
    <source>
        <dbReference type="ARBA" id="ARBA00007599"/>
    </source>
</evidence>
<evidence type="ECO:0000256" key="3">
    <source>
        <dbReference type="ARBA" id="ARBA00019010"/>
    </source>
</evidence>
<evidence type="ECO:0000256" key="7">
    <source>
        <dbReference type="ARBA" id="ARBA00022741"/>
    </source>
</evidence>
<evidence type="ECO:0000256" key="9">
    <source>
        <dbReference type="ARBA" id="ARBA00022842"/>
    </source>
</evidence>
<dbReference type="RefSeq" id="WP_066590888.1">
    <property type="nucleotide sequence ID" value="NZ_CAJTBZ010000023.1"/>
</dbReference>
<dbReference type="SUPFAM" id="SSF52540">
    <property type="entry name" value="P-loop containing nucleoside triphosphate hydrolases"/>
    <property type="match status" value="1"/>
</dbReference>
<keyword evidence="5" id="KW-0819">tRNA processing</keyword>
<comment type="caution">
    <text evidence="11">The sequence shown here is derived from an EMBL/GenBank/DDBJ whole genome shotgun (WGS) entry which is preliminary data.</text>
</comment>
<dbReference type="GO" id="GO:0005737">
    <property type="term" value="C:cytoplasm"/>
    <property type="evidence" value="ECO:0007669"/>
    <property type="project" value="UniProtKB-SubCell"/>
</dbReference>
<gene>
    <name evidence="11" type="ORF">ADH67_01200</name>
</gene>
<keyword evidence="9" id="KW-0460">Magnesium</keyword>
<dbReference type="GO" id="GO:0002949">
    <property type="term" value="P:tRNA threonylcarbamoyladenosine modification"/>
    <property type="evidence" value="ECO:0007669"/>
    <property type="project" value="InterPro"/>
</dbReference>
<evidence type="ECO:0000256" key="6">
    <source>
        <dbReference type="ARBA" id="ARBA00022723"/>
    </source>
</evidence>
<evidence type="ECO:0000256" key="4">
    <source>
        <dbReference type="ARBA" id="ARBA00022490"/>
    </source>
</evidence>
<dbReference type="GO" id="GO:0005524">
    <property type="term" value="F:ATP binding"/>
    <property type="evidence" value="ECO:0007669"/>
    <property type="project" value="UniProtKB-KW"/>
</dbReference>
<dbReference type="Pfam" id="PF02367">
    <property type="entry name" value="TsaE"/>
    <property type="match status" value="1"/>
</dbReference>
<dbReference type="AlphaFoldDB" id="A0A227KR91"/>
<protein>
    <recommendedName>
        <fullName evidence="3">tRNA threonylcarbamoyladenosine biosynthesis protein TsaE</fullName>
    </recommendedName>
    <alternativeName>
        <fullName evidence="10">t(6)A37 threonylcarbamoyladenosine biosynthesis protein TsaE</fullName>
    </alternativeName>
</protein>
<dbReference type="PANTHER" id="PTHR33540:SF2">
    <property type="entry name" value="TRNA THREONYLCARBAMOYLADENOSINE BIOSYNTHESIS PROTEIN TSAE"/>
    <property type="match status" value="1"/>
</dbReference>
<dbReference type="Proteomes" id="UP000214610">
    <property type="component" value="Unassembled WGS sequence"/>
</dbReference>
<evidence type="ECO:0000313" key="12">
    <source>
        <dbReference type="Proteomes" id="UP000214610"/>
    </source>
</evidence>
<evidence type="ECO:0000256" key="10">
    <source>
        <dbReference type="ARBA" id="ARBA00032441"/>
    </source>
</evidence>
<dbReference type="GO" id="GO:0046872">
    <property type="term" value="F:metal ion binding"/>
    <property type="evidence" value="ECO:0007669"/>
    <property type="project" value="UniProtKB-KW"/>
</dbReference>
<evidence type="ECO:0000256" key="8">
    <source>
        <dbReference type="ARBA" id="ARBA00022840"/>
    </source>
</evidence>
<organism evidence="11 12">
    <name type="scientific">Turicimonas muris</name>
    <dbReference type="NCBI Taxonomy" id="1796652"/>
    <lineage>
        <taxon>Bacteria</taxon>
        <taxon>Pseudomonadati</taxon>
        <taxon>Pseudomonadota</taxon>
        <taxon>Betaproteobacteria</taxon>
        <taxon>Burkholderiales</taxon>
        <taxon>Sutterellaceae</taxon>
        <taxon>Turicimonas</taxon>
    </lineage>
</organism>
<comment type="subcellular location">
    <subcellularLocation>
        <location evidence="1">Cytoplasm</location>
    </subcellularLocation>
</comment>
<dbReference type="PANTHER" id="PTHR33540">
    <property type="entry name" value="TRNA THREONYLCARBAMOYLADENOSINE BIOSYNTHESIS PROTEIN TSAE"/>
    <property type="match status" value="1"/>
</dbReference>
<dbReference type="Gene3D" id="3.40.50.300">
    <property type="entry name" value="P-loop containing nucleotide triphosphate hydrolases"/>
    <property type="match status" value="1"/>
</dbReference>
<name>A0A227KR91_9BURK</name>
<dbReference type="GO" id="GO:0016740">
    <property type="term" value="F:transferase activity"/>
    <property type="evidence" value="ECO:0007669"/>
    <property type="project" value="UniProtKB-KW"/>
</dbReference>
<keyword evidence="6" id="KW-0479">Metal-binding</keyword>
<keyword evidence="8" id="KW-0067">ATP-binding</keyword>
<evidence type="ECO:0000256" key="5">
    <source>
        <dbReference type="ARBA" id="ARBA00022694"/>
    </source>
</evidence>
<proteinExistence type="inferred from homology"/>
<evidence type="ECO:0000313" key="11">
    <source>
        <dbReference type="EMBL" id="OXE50948.1"/>
    </source>
</evidence>
<dbReference type="InterPro" id="IPR003442">
    <property type="entry name" value="T6A_TsaE"/>
</dbReference>
<accession>A0A227KR91</accession>
<sequence>MCAPLLKNLSDEHEMELLGQDLAKGLDSLKDLIKEKGLTIRLNGDLGAGKTTLTRAILRGLGYQRRVKSPTFSLLEIYKLEAFTLNHFDFYRFETPEEFEDAGFRENYGPGQVTISEWTSKAEPFVPEADVEIDITQGADEQTREVKISACSEVAQNLLAKIK</sequence>
<keyword evidence="12" id="KW-1185">Reference proteome</keyword>
<keyword evidence="7" id="KW-0547">Nucleotide-binding</keyword>
<dbReference type="NCBIfam" id="TIGR00150">
    <property type="entry name" value="T6A_YjeE"/>
    <property type="match status" value="1"/>
</dbReference>
<dbReference type="InterPro" id="IPR027417">
    <property type="entry name" value="P-loop_NTPase"/>
</dbReference>